<dbReference type="AlphaFoldDB" id="A0A6C0BCZ4"/>
<reference evidence="1" key="1">
    <citation type="journal article" date="2020" name="Nature">
        <title>Giant virus diversity and host interactions through global metagenomics.</title>
        <authorList>
            <person name="Schulz F."/>
            <person name="Roux S."/>
            <person name="Paez-Espino D."/>
            <person name="Jungbluth S."/>
            <person name="Walsh D.A."/>
            <person name="Denef V.J."/>
            <person name="McMahon K.D."/>
            <person name="Konstantinidis K.T."/>
            <person name="Eloe-Fadrosh E.A."/>
            <person name="Kyrpides N.C."/>
            <person name="Woyke T."/>
        </authorList>
    </citation>
    <scope>NUCLEOTIDE SEQUENCE</scope>
    <source>
        <strain evidence="1">GVMAG-M-3300010160-60</strain>
    </source>
</reference>
<dbReference type="EMBL" id="MN739130">
    <property type="protein sequence ID" value="QHS90145.1"/>
    <property type="molecule type" value="Genomic_DNA"/>
</dbReference>
<accession>A0A6C0BCZ4</accession>
<proteinExistence type="predicted"/>
<protein>
    <submittedName>
        <fullName evidence="1">Uncharacterized protein</fullName>
    </submittedName>
</protein>
<evidence type="ECO:0000313" key="1">
    <source>
        <dbReference type="EMBL" id="QHS90145.1"/>
    </source>
</evidence>
<name>A0A6C0BCZ4_9ZZZZ</name>
<sequence>MKIIFESENLMDLLEKKGLLKMVRYLNTLEDIYIYRRIWKRQLFDCIRSSDIARIHISDDLQTRIVYVSTDVFVDIPLCTLLILNGFDIDENKNENKDGHLIELEKDVKDNFKKINRQILNFYLGNKLVDHGYQNLFESPLATKTLSNLTCNTEDNMFYKYFIENIGSMFVEKELIKIMLYFFGFHISYSNITELFRLLN</sequence>
<organism evidence="1">
    <name type="scientific">viral metagenome</name>
    <dbReference type="NCBI Taxonomy" id="1070528"/>
    <lineage>
        <taxon>unclassified sequences</taxon>
        <taxon>metagenomes</taxon>
        <taxon>organismal metagenomes</taxon>
    </lineage>
</organism>